<dbReference type="FunCoup" id="B9T0D9">
    <property type="interactions" value="858"/>
</dbReference>
<dbReference type="Proteomes" id="UP000008311">
    <property type="component" value="Unassembled WGS sequence"/>
</dbReference>
<evidence type="ECO:0000259" key="2">
    <source>
        <dbReference type="PROSITE" id="PS50089"/>
    </source>
</evidence>
<feature type="domain" description="RING-type" evidence="2">
    <location>
        <begin position="104"/>
        <end position="146"/>
    </location>
</feature>
<evidence type="ECO:0000313" key="4">
    <source>
        <dbReference type="Proteomes" id="UP000008311"/>
    </source>
</evidence>
<accession>B9T0D9</accession>
<dbReference type="GO" id="GO:0061630">
    <property type="term" value="F:ubiquitin protein ligase activity"/>
    <property type="evidence" value="ECO:0000318"/>
    <property type="project" value="GO_Central"/>
</dbReference>
<evidence type="ECO:0000313" key="3">
    <source>
        <dbReference type="EMBL" id="EEF30667.1"/>
    </source>
</evidence>
<dbReference type="STRING" id="3988.B9T0D9"/>
<dbReference type="SUPFAM" id="SSF57850">
    <property type="entry name" value="RING/U-box"/>
    <property type="match status" value="1"/>
</dbReference>
<reference evidence="4" key="1">
    <citation type="journal article" date="2010" name="Nat. Biotechnol.">
        <title>Draft genome sequence of the oilseed species Ricinus communis.</title>
        <authorList>
            <person name="Chan A.P."/>
            <person name="Crabtree J."/>
            <person name="Zhao Q."/>
            <person name="Lorenzi H."/>
            <person name="Orvis J."/>
            <person name="Puiu D."/>
            <person name="Melake-Berhan A."/>
            <person name="Jones K.M."/>
            <person name="Redman J."/>
            <person name="Chen G."/>
            <person name="Cahoon E.B."/>
            <person name="Gedil M."/>
            <person name="Stanke M."/>
            <person name="Haas B.J."/>
            <person name="Wortman J.R."/>
            <person name="Fraser-Liggett C.M."/>
            <person name="Ravel J."/>
            <person name="Rabinowicz P.D."/>
        </authorList>
    </citation>
    <scope>NUCLEOTIDE SEQUENCE [LARGE SCALE GENOMIC DNA]</scope>
    <source>
        <strain evidence="4">cv. Hale</strain>
    </source>
</reference>
<dbReference type="InParanoid" id="B9T0D9"/>
<dbReference type="PROSITE" id="PS50089">
    <property type="entry name" value="ZF_RING_2"/>
    <property type="match status" value="1"/>
</dbReference>
<proteinExistence type="predicted"/>
<keyword evidence="4" id="KW-1185">Reference proteome</keyword>
<evidence type="ECO:0000256" key="1">
    <source>
        <dbReference type="PROSITE-ProRule" id="PRU00175"/>
    </source>
</evidence>
<dbReference type="Gene3D" id="3.30.40.10">
    <property type="entry name" value="Zinc/RING finger domain, C3HC4 (zinc finger)"/>
    <property type="match status" value="1"/>
</dbReference>
<dbReference type="PANTHER" id="PTHR45676:SF61">
    <property type="entry name" value="RING-TYPE DOMAIN-CONTAINING PROTEIN"/>
    <property type="match status" value="1"/>
</dbReference>
<organism evidence="3 4">
    <name type="scientific">Ricinus communis</name>
    <name type="common">Castor bean</name>
    <dbReference type="NCBI Taxonomy" id="3988"/>
    <lineage>
        <taxon>Eukaryota</taxon>
        <taxon>Viridiplantae</taxon>
        <taxon>Streptophyta</taxon>
        <taxon>Embryophyta</taxon>
        <taxon>Tracheophyta</taxon>
        <taxon>Spermatophyta</taxon>
        <taxon>Magnoliopsida</taxon>
        <taxon>eudicotyledons</taxon>
        <taxon>Gunneridae</taxon>
        <taxon>Pentapetalae</taxon>
        <taxon>rosids</taxon>
        <taxon>fabids</taxon>
        <taxon>Malpighiales</taxon>
        <taxon>Euphorbiaceae</taxon>
        <taxon>Acalyphoideae</taxon>
        <taxon>Acalypheae</taxon>
        <taxon>Ricinus</taxon>
    </lineage>
</organism>
<dbReference type="GO" id="GO:0008270">
    <property type="term" value="F:zinc ion binding"/>
    <property type="evidence" value="ECO:0007669"/>
    <property type="project" value="UniProtKB-KW"/>
</dbReference>
<dbReference type="EMBL" id="EQ974302">
    <property type="protein sequence ID" value="EEF30667.1"/>
    <property type="molecule type" value="Genomic_DNA"/>
</dbReference>
<keyword evidence="1" id="KW-0863">Zinc-finger</keyword>
<keyword evidence="1" id="KW-0862">Zinc</keyword>
<dbReference type="InterPro" id="IPR001841">
    <property type="entry name" value="Znf_RING"/>
</dbReference>
<dbReference type="Pfam" id="PF13639">
    <property type="entry name" value="zf-RING_2"/>
    <property type="match status" value="1"/>
</dbReference>
<gene>
    <name evidence="3" type="ORF">RCOM_0507730</name>
</gene>
<dbReference type="eggNOG" id="KOG0800">
    <property type="taxonomic scope" value="Eukaryota"/>
</dbReference>
<sequence length="150" mass="17482">MIILICIALICIIAASIVVLIIRIACKCIFWLQFGRRNLDLGHGLRSSQHRSFLLSLRSHEYLDILQWLVDKSKATRGQYAIDNLLPTVIYGDNEMKIPEFEVCVICLEDYMDRELCRILPSCRHMFHSHCIEQWLKWNLTCPTCRGCIL</sequence>
<dbReference type="SMART" id="SM00184">
    <property type="entry name" value="RING"/>
    <property type="match status" value="1"/>
</dbReference>
<dbReference type="InterPro" id="IPR013083">
    <property type="entry name" value="Znf_RING/FYVE/PHD"/>
</dbReference>
<dbReference type="PANTHER" id="PTHR45676">
    <property type="entry name" value="RING-H2 FINGER PROTEIN ATL51-RELATED"/>
    <property type="match status" value="1"/>
</dbReference>
<keyword evidence="1" id="KW-0479">Metal-binding</keyword>
<dbReference type="AlphaFoldDB" id="B9T0D9"/>
<protein>
    <recommendedName>
        <fullName evidence="2">RING-type domain-containing protein</fullName>
    </recommendedName>
</protein>
<name>B9T0D9_RICCO</name>